<organism evidence="7 8">
    <name type="scientific">Amycolatopsis jiangsuensis</name>
    <dbReference type="NCBI Taxonomy" id="1181879"/>
    <lineage>
        <taxon>Bacteria</taxon>
        <taxon>Bacillati</taxon>
        <taxon>Actinomycetota</taxon>
        <taxon>Actinomycetes</taxon>
        <taxon>Pseudonocardiales</taxon>
        <taxon>Pseudonocardiaceae</taxon>
        <taxon>Amycolatopsis</taxon>
    </lineage>
</organism>
<keyword evidence="8" id="KW-1185">Reference proteome</keyword>
<proteinExistence type="predicted"/>
<dbReference type="AlphaFoldDB" id="A0A840ING7"/>
<reference evidence="7 8" key="1">
    <citation type="submission" date="2020-08" db="EMBL/GenBank/DDBJ databases">
        <title>Sequencing the genomes of 1000 actinobacteria strains.</title>
        <authorList>
            <person name="Klenk H.-P."/>
        </authorList>
    </citation>
    <scope>NUCLEOTIDE SEQUENCE [LARGE SCALE GENOMIC DNA]</scope>
    <source>
        <strain evidence="7 8">DSM 45859</strain>
    </source>
</reference>
<keyword evidence="4 5" id="KW-0067">ATP-binding</keyword>
<dbReference type="InterPro" id="IPR000212">
    <property type="entry name" value="DNA_helicase_UvrD/REP"/>
</dbReference>
<protein>
    <submittedName>
        <fullName evidence="7">DNA helicase IV</fullName>
    </submittedName>
</protein>
<dbReference type="RefSeq" id="WP_312873764.1">
    <property type="nucleotide sequence ID" value="NZ_JACHMG010000001.1"/>
</dbReference>
<comment type="caution">
    <text evidence="7">The sequence shown here is derived from an EMBL/GenBank/DDBJ whole genome shotgun (WGS) entry which is preliminary data.</text>
</comment>
<accession>A0A840ING7</accession>
<keyword evidence="3 5" id="KW-0347">Helicase</keyword>
<dbReference type="GO" id="GO:0003677">
    <property type="term" value="F:DNA binding"/>
    <property type="evidence" value="ECO:0007669"/>
    <property type="project" value="InterPro"/>
</dbReference>
<evidence type="ECO:0000256" key="5">
    <source>
        <dbReference type="PROSITE-ProRule" id="PRU00560"/>
    </source>
</evidence>
<dbReference type="InterPro" id="IPR027417">
    <property type="entry name" value="P-loop_NTPase"/>
</dbReference>
<dbReference type="Proteomes" id="UP000581769">
    <property type="component" value="Unassembled WGS sequence"/>
</dbReference>
<dbReference type="InterPro" id="IPR014016">
    <property type="entry name" value="UvrD-like_ATP-bd"/>
</dbReference>
<dbReference type="Gene3D" id="3.40.50.300">
    <property type="entry name" value="P-loop containing nucleotide triphosphate hydrolases"/>
    <property type="match status" value="2"/>
</dbReference>
<sequence length="717" mass="77867">MDYIEETGGAAPEIRAEREFMELCRAKLLRMRGEAEAMLDRGAAEGDAVVDKYFNHALREFRKKTVADLSGFDDAPLFFGRLDYAAGEVFDDRPETADPDGTGLAHTRTEDSDLLYVGRRGVRDADGEPVVIDWRASLSRAFYEASPLEPMGVRVRRRYGFDQAGLLSAFEDEPIEGAPVSPGASRLVTREIERPRQGPMRDIVATIQPEQMRLVRAPLDETVCIQGAPGTGKTAVGLHRLAYLLFAERERLRKEGGVAVIGPNSAFLAYIHNVLPALGEVEVVQLTIDDLTGPGLEVSRVDDARAARVKGGPAMAEVLRRHLWARIGEPDEEIEVRHQQRIWRVPVSEQAEELAAVLERGTTYGAGRELYAQRLANLVLRRMERASGTSTTLTQLSKNRGIGQALRRLWPVVDPGRLVFELLTDPVQLAGVAAGVLSAEDQRAIVVAPRPRSMRSMPWSTLDLALVDEVAGLLGRPVRLGHVVVDEAQDLSPMHLRAIARRLAGACTVLGDLAQATSPSAVRGWPEVLTRLNRPDGAIEVLDRGYRVPAEVLGFAARLLPHLAPDLTGPTSFRPGEDSLRVTGTGVRERTPAIVEACESALAGEGSVCVLSADADVPALHRELVAAALAHTVLGEEVPNPERLTLAPVSLAKGLEYDTVVVVEPARIVAAEPRGLQRLYVALTRAVSRLHVIHAEPLPEPLREAVPAAGVVVRSVS</sequence>
<dbReference type="GO" id="GO:0000725">
    <property type="term" value="P:recombinational repair"/>
    <property type="evidence" value="ECO:0007669"/>
    <property type="project" value="TreeGrafter"/>
</dbReference>
<name>A0A840ING7_9PSEU</name>
<evidence type="ECO:0000259" key="6">
    <source>
        <dbReference type="PROSITE" id="PS51198"/>
    </source>
</evidence>
<evidence type="ECO:0000313" key="7">
    <source>
        <dbReference type="EMBL" id="MBB4683906.1"/>
    </source>
</evidence>
<evidence type="ECO:0000256" key="3">
    <source>
        <dbReference type="ARBA" id="ARBA00022806"/>
    </source>
</evidence>
<dbReference type="PROSITE" id="PS51198">
    <property type="entry name" value="UVRD_HELICASE_ATP_BIND"/>
    <property type="match status" value="1"/>
</dbReference>
<dbReference type="GO" id="GO:0005524">
    <property type="term" value="F:ATP binding"/>
    <property type="evidence" value="ECO:0007669"/>
    <property type="project" value="UniProtKB-UniRule"/>
</dbReference>
<feature type="binding site" evidence="5">
    <location>
        <begin position="227"/>
        <end position="234"/>
    </location>
    <ligand>
        <name>ATP</name>
        <dbReference type="ChEBI" id="CHEBI:30616"/>
    </ligand>
</feature>
<evidence type="ECO:0000313" key="8">
    <source>
        <dbReference type="Proteomes" id="UP000581769"/>
    </source>
</evidence>
<keyword evidence="1 5" id="KW-0547">Nucleotide-binding</keyword>
<feature type="domain" description="UvrD-like helicase ATP-binding" evidence="6">
    <location>
        <begin position="206"/>
        <end position="549"/>
    </location>
</feature>
<dbReference type="GO" id="GO:0016787">
    <property type="term" value="F:hydrolase activity"/>
    <property type="evidence" value="ECO:0007669"/>
    <property type="project" value="UniProtKB-UniRule"/>
</dbReference>
<dbReference type="SUPFAM" id="SSF52540">
    <property type="entry name" value="P-loop containing nucleoside triphosphate hydrolases"/>
    <property type="match status" value="1"/>
</dbReference>
<evidence type="ECO:0000256" key="2">
    <source>
        <dbReference type="ARBA" id="ARBA00022801"/>
    </source>
</evidence>
<dbReference type="GO" id="GO:0043138">
    <property type="term" value="F:3'-5' DNA helicase activity"/>
    <property type="evidence" value="ECO:0007669"/>
    <property type="project" value="TreeGrafter"/>
</dbReference>
<dbReference type="GO" id="GO:0005829">
    <property type="term" value="C:cytosol"/>
    <property type="evidence" value="ECO:0007669"/>
    <property type="project" value="TreeGrafter"/>
</dbReference>
<evidence type="ECO:0000256" key="4">
    <source>
        <dbReference type="ARBA" id="ARBA00022840"/>
    </source>
</evidence>
<dbReference type="EMBL" id="JACHMG010000001">
    <property type="protein sequence ID" value="MBB4683906.1"/>
    <property type="molecule type" value="Genomic_DNA"/>
</dbReference>
<dbReference type="PANTHER" id="PTHR11070">
    <property type="entry name" value="UVRD / RECB / PCRA DNA HELICASE FAMILY MEMBER"/>
    <property type="match status" value="1"/>
</dbReference>
<dbReference type="PANTHER" id="PTHR11070:SF45">
    <property type="entry name" value="DNA 3'-5' HELICASE"/>
    <property type="match status" value="1"/>
</dbReference>
<evidence type="ECO:0000256" key="1">
    <source>
        <dbReference type="ARBA" id="ARBA00022741"/>
    </source>
</evidence>
<gene>
    <name evidence="7" type="ORF">BJY18_001391</name>
</gene>
<keyword evidence="2 5" id="KW-0378">Hydrolase</keyword>